<protein>
    <submittedName>
        <fullName evidence="1">Uncharacterized protein</fullName>
    </submittedName>
</protein>
<dbReference type="EMBL" id="HQ214612">
    <property type="protein sequence ID" value="ADP09470.1"/>
    <property type="molecule type" value="Genomic_DNA"/>
</dbReference>
<reference evidence="1" key="1">
    <citation type="journal article" date="2012" name="Environ. Microbiol.">
        <title>Genetic structure of three fosmid-fragments encoding 16S rRNA genes of the Miscellaneous Crenarchaeotic Group (MCG): implications for physiology and evolution of marine sedimentary archaea.</title>
        <authorList>
            <person name="Li P.Y."/>
            <person name="Xie B.B."/>
            <person name="Zhang X.Y."/>
            <person name="Qin Q.L."/>
            <person name="Dang H.Y."/>
            <person name="Wang X.M."/>
            <person name="Chen X.L."/>
            <person name="Yu J."/>
            <person name="Zhang Y.Z."/>
        </authorList>
    </citation>
    <scope>NUCLEOTIDE SEQUENCE</scope>
</reference>
<accession>G9BAU5</accession>
<proteinExistence type="predicted"/>
<name>G9BAU5_9ARCH</name>
<gene>
    <name evidence="1" type="ORF">E48-1C_25</name>
</gene>
<dbReference type="AlphaFoldDB" id="G9BAU5"/>
<evidence type="ECO:0000313" key="1">
    <source>
        <dbReference type="EMBL" id="ADP09470.1"/>
    </source>
</evidence>
<sequence length="230" mass="25314">MKDVEFNFGEPEVHMTSVNETLISIPISIYNHGYYRISSFNLTTQVSNKDGSTITQGSTFIPVIQRGTEIRATHNMTLDIGDLIENNQEYLFNDTELIVHEILGLELAGVIPVRVSTNLSVPWGAPLSNFRLGEIDYSVLNGSHLITSIPIGFENHAFFDLLGNIQIDMYNGSNILLGSGQATVQASQGSAYEGEVELTAPIVDLTENGHCEVHISNEFFDFGPLVVSYD</sequence>
<organism evidence="1">
    <name type="scientific">uncultured marine crenarchaeote E48-1C</name>
    <dbReference type="NCBI Taxonomy" id="907718"/>
    <lineage>
        <taxon>Archaea</taxon>
        <taxon>Candidatus Bathyarchaeota</taxon>
        <taxon>environmental samples</taxon>
    </lineage>
</organism>